<accession>A0A0F8Y4M1</accession>
<organism evidence="1">
    <name type="scientific">marine sediment metagenome</name>
    <dbReference type="NCBI Taxonomy" id="412755"/>
    <lineage>
        <taxon>unclassified sequences</taxon>
        <taxon>metagenomes</taxon>
        <taxon>ecological metagenomes</taxon>
    </lineage>
</organism>
<dbReference type="AlphaFoldDB" id="A0A0F8Y4M1"/>
<reference evidence="1" key="1">
    <citation type="journal article" date="2015" name="Nature">
        <title>Complex archaea that bridge the gap between prokaryotes and eukaryotes.</title>
        <authorList>
            <person name="Spang A."/>
            <person name="Saw J.H."/>
            <person name="Jorgensen S.L."/>
            <person name="Zaremba-Niedzwiedzka K."/>
            <person name="Martijn J."/>
            <person name="Lind A.E."/>
            <person name="van Eijk R."/>
            <person name="Schleper C."/>
            <person name="Guy L."/>
            <person name="Ettema T.J."/>
        </authorList>
    </citation>
    <scope>NUCLEOTIDE SEQUENCE</scope>
</reference>
<gene>
    <name evidence="1" type="ORF">LCGC14_2942530</name>
</gene>
<protein>
    <submittedName>
        <fullName evidence="1">Uncharacterized protein</fullName>
    </submittedName>
</protein>
<name>A0A0F8Y4M1_9ZZZZ</name>
<evidence type="ECO:0000313" key="1">
    <source>
        <dbReference type="EMBL" id="KKK68590.1"/>
    </source>
</evidence>
<dbReference type="EMBL" id="LAZR01059059">
    <property type="protein sequence ID" value="KKK68590.1"/>
    <property type="molecule type" value="Genomic_DNA"/>
</dbReference>
<sequence>MGLMEVVRRNKRLAETNSALLQQINKTNFEKIDRYTLPIIFNPTAGFAYSGSSIIVVHSDVNAAIYTTFKVPETRTDWKLSILSWSTISSRTDSGLISAGKAAVGGVDSDTNIFNGVNMDLVHVTNLVHVETKTSVFSATKNDTIRALWIKDDNPGTGSLIILAVILTYD</sequence>
<comment type="caution">
    <text evidence="1">The sequence shown here is derived from an EMBL/GenBank/DDBJ whole genome shotgun (WGS) entry which is preliminary data.</text>
</comment>
<proteinExistence type="predicted"/>